<dbReference type="GO" id="GO:0016747">
    <property type="term" value="F:acyltransferase activity, transferring groups other than amino-acyl groups"/>
    <property type="evidence" value="ECO:0007669"/>
    <property type="project" value="InterPro"/>
</dbReference>
<proteinExistence type="predicted"/>
<dbReference type="Gene3D" id="3.40.630.30">
    <property type="match status" value="1"/>
</dbReference>
<dbReference type="PROSITE" id="PS51186">
    <property type="entry name" value="GNAT"/>
    <property type="match status" value="1"/>
</dbReference>
<reference evidence="2 3" key="1">
    <citation type="submission" date="2019-09" db="EMBL/GenBank/DDBJ databases">
        <title>Parvibaculum sedimenti sp. nov., isolated from sediment.</title>
        <authorList>
            <person name="Wang Y."/>
        </authorList>
    </citation>
    <scope>NUCLEOTIDE SEQUENCE [LARGE SCALE GENOMIC DNA]</scope>
    <source>
        <strain evidence="2 3">HXT-9</strain>
    </source>
</reference>
<evidence type="ECO:0000259" key="1">
    <source>
        <dbReference type="PROSITE" id="PS51186"/>
    </source>
</evidence>
<keyword evidence="2" id="KW-0808">Transferase</keyword>
<dbReference type="SUPFAM" id="SSF55729">
    <property type="entry name" value="Acyl-CoA N-acyltransferases (Nat)"/>
    <property type="match status" value="1"/>
</dbReference>
<organism evidence="2 3">
    <name type="scientific">Parvibaculum sedimenti</name>
    <dbReference type="NCBI Taxonomy" id="2608632"/>
    <lineage>
        <taxon>Bacteria</taxon>
        <taxon>Pseudomonadati</taxon>
        <taxon>Pseudomonadota</taxon>
        <taxon>Alphaproteobacteria</taxon>
        <taxon>Hyphomicrobiales</taxon>
        <taxon>Parvibaculaceae</taxon>
        <taxon>Parvibaculum</taxon>
    </lineage>
</organism>
<gene>
    <name evidence="2" type="ORF">F2P47_14200</name>
</gene>
<dbReference type="EMBL" id="WESC01000014">
    <property type="protein sequence ID" value="KAB7739033.1"/>
    <property type="molecule type" value="Genomic_DNA"/>
</dbReference>
<dbReference type="PANTHER" id="PTHR39173">
    <property type="entry name" value="ACETYLTRANSFERASE"/>
    <property type="match status" value="1"/>
</dbReference>
<evidence type="ECO:0000313" key="3">
    <source>
        <dbReference type="Proteomes" id="UP000468901"/>
    </source>
</evidence>
<evidence type="ECO:0000313" key="2">
    <source>
        <dbReference type="EMBL" id="KAB7739033.1"/>
    </source>
</evidence>
<protein>
    <submittedName>
        <fullName evidence="2">GNAT family N-acetyltransferase</fullName>
    </submittedName>
</protein>
<dbReference type="InterPro" id="IPR000182">
    <property type="entry name" value="GNAT_dom"/>
</dbReference>
<keyword evidence="3" id="KW-1185">Reference proteome</keyword>
<accession>A0A6N6VE81</accession>
<dbReference type="Pfam" id="PF13302">
    <property type="entry name" value="Acetyltransf_3"/>
    <property type="match status" value="1"/>
</dbReference>
<feature type="domain" description="N-acetyltransferase" evidence="1">
    <location>
        <begin position="1"/>
        <end position="149"/>
    </location>
</feature>
<dbReference type="Proteomes" id="UP000468901">
    <property type="component" value="Unassembled WGS sequence"/>
</dbReference>
<name>A0A6N6VE81_9HYPH</name>
<dbReference type="PANTHER" id="PTHR39173:SF1">
    <property type="entry name" value="ACETYLTRANSFERASE"/>
    <property type="match status" value="1"/>
</dbReference>
<dbReference type="AlphaFoldDB" id="A0A6N6VE81"/>
<comment type="caution">
    <text evidence="2">The sequence shown here is derived from an EMBL/GenBank/DDBJ whole genome shotgun (WGS) entry which is preliminary data.</text>
</comment>
<sequence length="149" mass="16363">MSADELEALEADPDEFLRDLLGQEGAVELADGSTAPRLPFRIFWIDDGEFCGVIGLRFQPGTEELPDYVPGHVGYSIVPWKRRRGYATRALALILPVARSMGLARVSVTCDAENEASRKVILSNGGKLIGMTPRDPETGRPTLSYRIET</sequence>
<dbReference type="InterPro" id="IPR016181">
    <property type="entry name" value="Acyl_CoA_acyltransferase"/>
</dbReference>